<proteinExistence type="inferred from homology"/>
<dbReference type="InterPro" id="IPR050929">
    <property type="entry name" value="PFKA"/>
</dbReference>
<evidence type="ECO:0000256" key="8">
    <source>
        <dbReference type="ARBA" id="ARBA00022840"/>
    </source>
</evidence>
<dbReference type="GO" id="GO:0046872">
    <property type="term" value="F:metal ion binding"/>
    <property type="evidence" value="ECO:0007669"/>
    <property type="project" value="UniProtKB-KW"/>
</dbReference>
<evidence type="ECO:0000313" key="16">
    <source>
        <dbReference type="Proteomes" id="UP001345219"/>
    </source>
</evidence>
<comment type="subunit">
    <text evidence="12">Homotetramer.</text>
</comment>
<keyword evidence="6 12" id="KW-0547">Nucleotide-binding</keyword>
<evidence type="ECO:0000256" key="6">
    <source>
        <dbReference type="ARBA" id="ARBA00022741"/>
    </source>
</evidence>
<comment type="pathway">
    <text evidence="12">Carbohydrate degradation; glycolysis; D-glyceraldehyde 3-phosphate and glycerone phosphate from D-glucose: step 3/4.</text>
</comment>
<keyword evidence="12" id="KW-0963">Cytoplasm</keyword>
<feature type="binding site" evidence="12">
    <location>
        <position position="408"/>
    </location>
    <ligand>
        <name>substrate</name>
    </ligand>
</feature>
<keyword evidence="8 12" id="KW-0067">ATP-binding</keyword>
<dbReference type="EC" id="2.7.1.11" evidence="12"/>
<dbReference type="InterPro" id="IPR000023">
    <property type="entry name" value="Phosphofructokinase_dom"/>
</dbReference>
<accession>A0AAN7K3H3</accession>
<dbReference type="PANTHER" id="PTHR45770">
    <property type="entry name" value="ATP-DEPENDENT 6-PHOSPHOFRUCTOKINASE 1"/>
    <property type="match status" value="1"/>
</dbReference>
<keyword evidence="5 12" id="KW-0479">Metal-binding</keyword>
<evidence type="ECO:0000256" key="3">
    <source>
        <dbReference type="ARBA" id="ARBA00022533"/>
    </source>
</evidence>
<feature type="region of interest" description="Disordered" evidence="13">
    <location>
        <begin position="542"/>
        <end position="576"/>
    </location>
</feature>
<keyword evidence="9 12" id="KW-0460">Magnesium</keyword>
<evidence type="ECO:0000259" key="14">
    <source>
        <dbReference type="Pfam" id="PF00365"/>
    </source>
</evidence>
<keyword evidence="10 12" id="KW-0324">Glycolysis</keyword>
<sequence>MASPIKTASFHTFPSAVSSSSFSSSLPSPSPSPLFSLTMDPIRSLSPLSSSLPACGLDPINSSSAAASSGKHSSVCFASSKAGISSNGSLGISGVSNSKIVTGDCGYVLEDVPHFTDYITHLPAYPNPLQDNPAYSVVEQYFVDVEDTVPQKAIAHRNGPRGIHFRRAGPRQKVYFQSDEVQACIVTCGGLCPGLNTVIREIVCGLYNMYGVKKVVGIDGGYKGFYSRNTIPLNPRSVNDIHKRGGTILGTSRGGHDTKKIVDSIQDRGINQVYIIGGDGTQKGAAVIYEEIRRRGLKVAVAGIPKTIDNDIPVIDRSFGFNTAVEEAQRAINAAHVEAESIENGIGLVKLMGRHSGFIAMYATLASRDVDCCLIPESPFYLEGAGGLFEFIERRLKENGHMVIVVAEGTGEDLFSDSINSVNKDASGNRLLQDVGLWLSQKIKDHFSKKNKMAINLKYIDPTYMIRAIPSNASDNVYCTLLAQSAVHGAMAGYTGFTVGLVNGRHTYIPFYRITEKQNKVVITDRMWARLLSSTNQPSFLSPKDVVEDKKEESLQSSEENNGGSNGYFAPKEISC</sequence>
<evidence type="ECO:0000256" key="12">
    <source>
        <dbReference type="HAMAP-Rule" id="MF_03186"/>
    </source>
</evidence>
<dbReference type="FunFam" id="3.40.50.450:FF:000002">
    <property type="entry name" value="ATP-dependent 6-phosphofructokinase"/>
    <property type="match status" value="1"/>
</dbReference>
<comment type="function">
    <text evidence="2 12">Catalyzes the phosphorylation of D-fructose 6-phosphate to fructose 1,6-bisphosphate by ATP, the first committing step of glycolysis.</text>
</comment>
<dbReference type="Proteomes" id="UP001345219">
    <property type="component" value="Chromosome 6"/>
</dbReference>
<evidence type="ECO:0000256" key="10">
    <source>
        <dbReference type="ARBA" id="ARBA00023152"/>
    </source>
</evidence>
<dbReference type="Pfam" id="PF00365">
    <property type="entry name" value="PFK"/>
    <property type="match status" value="1"/>
</dbReference>
<keyword evidence="16" id="KW-1185">Reference proteome</keyword>
<feature type="binding site" evidence="12">
    <location>
        <begin position="352"/>
        <end position="354"/>
    </location>
    <ligand>
        <name>substrate</name>
    </ligand>
</feature>
<dbReference type="EMBL" id="JAXIOK010000013">
    <property type="protein sequence ID" value="KAK4756940.1"/>
    <property type="molecule type" value="Genomic_DNA"/>
</dbReference>
<comment type="activity regulation">
    <text evidence="12">Allosterically activated by AMP.</text>
</comment>
<feature type="site" description="Important for substrate specificity; cannot use PPi as phosphoryl donor" evidence="12">
    <location>
        <position position="280"/>
    </location>
</feature>
<dbReference type="AlphaFoldDB" id="A0AAN7K3H3"/>
<dbReference type="PRINTS" id="PR00476">
    <property type="entry name" value="PHFRCTKINASE"/>
</dbReference>
<dbReference type="GO" id="GO:0005524">
    <property type="term" value="F:ATP binding"/>
    <property type="evidence" value="ECO:0007669"/>
    <property type="project" value="UniProtKB-KW"/>
</dbReference>
<evidence type="ECO:0000256" key="11">
    <source>
        <dbReference type="ARBA" id="ARBA00048070"/>
    </source>
</evidence>
<dbReference type="GO" id="GO:0005737">
    <property type="term" value="C:cytoplasm"/>
    <property type="evidence" value="ECO:0007669"/>
    <property type="project" value="UniProtKB-SubCell"/>
</dbReference>
<dbReference type="Gene3D" id="3.40.50.450">
    <property type="match status" value="1"/>
</dbReference>
<keyword evidence="3 12" id="KW-0021">Allosteric enzyme</keyword>
<protein>
    <recommendedName>
        <fullName evidence="12">ATP-dependent 6-phosphofructokinase</fullName>
        <shortName evidence="12">ATP-PFK</shortName>
        <shortName evidence="12">Phosphofructokinase</shortName>
        <ecNumber evidence="12">2.7.1.11</ecNumber>
    </recommendedName>
    <alternativeName>
        <fullName evidence="12">Phosphohexokinase</fullName>
    </alternativeName>
</protein>
<feature type="binding site" evidence="12">
    <location>
        <position position="190"/>
    </location>
    <ligand>
        <name>ATP</name>
        <dbReference type="ChEBI" id="CHEBI:30616"/>
    </ligand>
</feature>
<evidence type="ECO:0000256" key="7">
    <source>
        <dbReference type="ARBA" id="ARBA00022777"/>
    </source>
</evidence>
<reference evidence="15 16" key="1">
    <citation type="journal article" date="2023" name="Hortic Res">
        <title>Pangenome of water caltrop reveals structural variations and asymmetric subgenome divergence after allopolyploidization.</title>
        <authorList>
            <person name="Zhang X."/>
            <person name="Chen Y."/>
            <person name="Wang L."/>
            <person name="Yuan Y."/>
            <person name="Fang M."/>
            <person name="Shi L."/>
            <person name="Lu R."/>
            <person name="Comes H.P."/>
            <person name="Ma Y."/>
            <person name="Chen Y."/>
            <person name="Huang G."/>
            <person name="Zhou Y."/>
            <person name="Zheng Z."/>
            <person name="Qiu Y."/>
        </authorList>
    </citation>
    <scope>NUCLEOTIDE SEQUENCE [LARGE SCALE GENOMIC DNA]</scope>
    <source>
        <tissue evidence="15">Roots</tissue>
    </source>
</reference>
<dbReference type="InterPro" id="IPR035966">
    <property type="entry name" value="PKF_sf"/>
</dbReference>
<gene>
    <name evidence="12" type="primary">PFK</name>
    <name evidence="15" type="ORF">SAY87_007067</name>
</gene>
<keyword evidence="7 12" id="KW-0418">Kinase</keyword>
<feature type="binding site" evidence="12">
    <location>
        <begin position="253"/>
        <end position="254"/>
    </location>
    <ligand>
        <name>ATP</name>
        <dbReference type="ChEBI" id="CHEBI:30616"/>
    </ligand>
</feature>
<feature type="active site" description="Proton acceptor" evidence="12">
    <location>
        <position position="309"/>
    </location>
</feature>
<comment type="cofactor">
    <cofactor evidence="1 12">
        <name>Mg(2+)</name>
        <dbReference type="ChEBI" id="CHEBI:18420"/>
    </cofactor>
</comment>
<dbReference type="InterPro" id="IPR022953">
    <property type="entry name" value="ATP_PFK"/>
</dbReference>
<comment type="catalytic activity">
    <reaction evidence="11 12">
        <text>beta-D-fructose 6-phosphate + ATP = beta-D-fructose 1,6-bisphosphate + ADP + H(+)</text>
        <dbReference type="Rhea" id="RHEA:16109"/>
        <dbReference type="ChEBI" id="CHEBI:15378"/>
        <dbReference type="ChEBI" id="CHEBI:30616"/>
        <dbReference type="ChEBI" id="CHEBI:32966"/>
        <dbReference type="ChEBI" id="CHEBI:57634"/>
        <dbReference type="ChEBI" id="CHEBI:456216"/>
        <dbReference type="EC" id="2.7.1.11"/>
    </reaction>
</comment>
<dbReference type="HAMAP" id="MF_01981">
    <property type="entry name" value="Phosphofructokinase_II_X"/>
    <property type="match status" value="1"/>
</dbReference>
<evidence type="ECO:0000256" key="4">
    <source>
        <dbReference type="ARBA" id="ARBA00022679"/>
    </source>
</evidence>
<feature type="domain" description="Phosphofructokinase" evidence="14">
    <location>
        <begin position="184"/>
        <end position="488"/>
    </location>
</feature>
<organism evidence="15 16">
    <name type="scientific">Trapa incisa</name>
    <dbReference type="NCBI Taxonomy" id="236973"/>
    <lineage>
        <taxon>Eukaryota</taxon>
        <taxon>Viridiplantae</taxon>
        <taxon>Streptophyta</taxon>
        <taxon>Embryophyta</taxon>
        <taxon>Tracheophyta</taxon>
        <taxon>Spermatophyta</taxon>
        <taxon>Magnoliopsida</taxon>
        <taxon>eudicotyledons</taxon>
        <taxon>Gunneridae</taxon>
        <taxon>Pentapetalae</taxon>
        <taxon>rosids</taxon>
        <taxon>malvids</taxon>
        <taxon>Myrtales</taxon>
        <taxon>Lythraceae</taxon>
        <taxon>Trapa</taxon>
    </lineage>
</organism>
<evidence type="ECO:0000256" key="9">
    <source>
        <dbReference type="ARBA" id="ARBA00022842"/>
    </source>
</evidence>
<feature type="binding site" evidence="12">
    <location>
        <begin position="464"/>
        <end position="467"/>
    </location>
    <ligand>
        <name>substrate</name>
    </ligand>
</feature>
<dbReference type="GO" id="GO:0003872">
    <property type="term" value="F:6-phosphofructokinase activity"/>
    <property type="evidence" value="ECO:0007669"/>
    <property type="project" value="UniProtKB-UniRule"/>
</dbReference>
<evidence type="ECO:0000256" key="2">
    <source>
        <dbReference type="ARBA" id="ARBA00002659"/>
    </source>
</evidence>
<evidence type="ECO:0000256" key="1">
    <source>
        <dbReference type="ARBA" id="ARBA00001946"/>
    </source>
</evidence>
<feature type="binding site" evidence="12">
    <location>
        <position position="279"/>
    </location>
    <ligand>
        <name>Mg(2+)</name>
        <dbReference type="ChEBI" id="CHEBI:18420"/>
        <note>catalytic</note>
    </ligand>
</feature>
<evidence type="ECO:0000313" key="15">
    <source>
        <dbReference type="EMBL" id="KAK4756940.1"/>
    </source>
</evidence>
<comment type="similarity">
    <text evidence="12">Belongs to the phosphofructokinase type A (PFKA) family. PPi-dependent PFK group II subfamily. Atypical ATP-dependent clade 'X' sub-subfamily.</text>
</comment>
<comment type="subcellular location">
    <subcellularLocation>
        <location evidence="12">Cytoplasm</location>
    </subcellularLocation>
</comment>
<dbReference type="NCBIfam" id="NF005301">
    <property type="entry name" value="PRK06830.1"/>
    <property type="match status" value="1"/>
</dbReference>
<dbReference type="GO" id="GO:0006002">
    <property type="term" value="P:fructose 6-phosphate metabolic process"/>
    <property type="evidence" value="ECO:0007669"/>
    <property type="project" value="InterPro"/>
</dbReference>
<comment type="caution">
    <text evidence="15">The sequence shown here is derived from an EMBL/GenBank/DDBJ whole genome shotgun (WGS) entry which is preliminary data.</text>
</comment>
<dbReference type="InterPro" id="IPR012004">
    <property type="entry name" value="PyroP-dep_PFK_TP0108"/>
</dbReference>
<name>A0AAN7K3H3_9MYRT</name>
<dbReference type="SUPFAM" id="SSF53784">
    <property type="entry name" value="Phosphofructokinase"/>
    <property type="match status" value="1"/>
</dbReference>
<evidence type="ECO:0000256" key="13">
    <source>
        <dbReference type="SAM" id="MobiDB-lite"/>
    </source>
</evidence>
<feature type="binding site" evidence="12">
    <location>
        <begin position="307"/>
        <end position="309"/>
    </location>
    <ligand>
        <name>substrate</name>
    </ligand>
</feature>
<feature type="binding site" evidence="12">
    <location>
        <begin position="278"/>
        <end position="281"/>
    </location>
    <ligand>
        <name>ATP</name>
        <dbReference type="ChEBI" id="CHEBI:30616"/>
    </ligand>
</feature>
<keyword evidence="4 12" id="KW-0808">Transferase</keyword>
<evidence type="ECO:0000256" key="5">
    <source>
        <dbReference type="ARBA" id="ARBA00022723"/>
    </source>
</evidence>
<feature type="compositionally biased region" description="Basic and acidic residues" evidence="13">
    <location>
        <begin position="545"/>
        <end position="554"/>
    </location>
</feature>